<keyword evidence="4" id="KW-0479">Metal-binding</keyword>
<evidence type="ECO:0000259" key="7">
    <source>
        <dbReference type="PROSITE" id="PS50878"/>
    </source>
</evidence>
<feature type="domain" description="Reverse transcriptase" evidence="7">
    <location>
        <begin position="106"/>
        <end position="365"/>
    </location>
</feature>
<evidence type="ECO:0000256" key="5">
    <source>
        <dbReference type="SAM" id="Coils"/>
    </source>
</evidence>
<sequence length="722" mass="83387">MQKLQKEDGTWTENEAELGAEIGNYYRQLFTKSTESSNHDILAGIPKSISKAMNQDLTKVVTEEEIKSTIFSMDSNKAPGIDGMSPIFFQKFWDIIKGDLVNAIKIFFHSGNMLKAINHTIISLIPKVPCPTNIKQYRPISLYSVIYKVIAKILVNRLKPILHHCISINQSPFIPRRHILDNIIISHEYLHHLKNKRHGKDGFMAVKLDMSKAYDRVEWHFLQAMMEKIGFCDKWITWIMKCISTVSFSFNINGECKEYIVPEKGIRQGDSLSPYLFLICSEGFSSLLKRATQTRNMVGMKISRHSSSVTHLFFADDSLIFCKANSQEAKGLKRILEMYEQESSQMVNLENSNLENHQKSKSVIQQNSEKQVLPKLLCAGLQNSQQCLMVLAKHYECKRRASMGDTERDREWTFNKNLGRSMDSKSIFREGDAENILKIPISITGREDNIFWTENQKGEYTVQSGYKAIQAKKEQESRARRERIESSNIPRRNDMWRVLWSLRISHKVKIFIWKGLKEAIPVKELIWRRMSEGDPICSVCGEELETLEHLLLKCKKAKEIWKAAPVQWDEIQELTGNFNSLWAALSEAIQRDQGLDHISLIAYILWQIWKSRNEKEFNNKTHNPAQVINKAWNAWMEFNDGIKKARSCCIEKTIAPLQMEQQEDSQIPDNRTAGMQIRIATKWNKASKSIGYGIVAADCRGQDVIGWKMRESERSNQLQHEV</sequence>
<dbReference type="SUPFAM" id="SSF56672">
    <property type="entry name" value="DNA/RNA polymerases"/>
    <property type="match status" value="1"/>
</dbReference>
<evidence type="ECO:0000313" key="9">
    <source>
        <dbReference type="RefSeq" id="XP_071918832.1"/>
    </source>
</evidence>
<keyword evidence="4" id="KW-0862">Zinc</keyword>
<reference evidence="9" key="1">
    <citation type="submission" date="2025-08" db="UniProtKB">
        <authorList>
            <consortium name="RefSeq"/>
        </authorList>
    </citation>
    <scope>IDENTIFICATION</scope>
    <source>
        <tissue evidence="9">Leaves</tissue>
    </source>
</reference>
<evidence type="ECO:0000313" key="8">
    <source>
        <dbReference type="Proteomes" id="UP001652660"/>
    </source>
</evidence>
<evidence type="ECO:0000256" key="1">
    <source>
        <dbReference type="ARBA" id="ARBA00023015"/>
    </source>
</evidence>
<feature type="domain" description="GATA-type" evidence="6">
    <location>
        <begin position="526"/>
        <end position="541"/>
    </location>
</feature>
<keyword evidence="5" id="KW-0175">Coiled coil</keyword>
<evidence type="ECO:0000256" key="2">
    <source>
        <dbReference type="ARBA" id="ARBA00023125"/>
    </source>
</evidence>
<dbReference type="PANTHER" id="PTHR46890:SF48">
    <property type="entry name" value="RNA-DIRECTED DNA POLYMERASE"/>
    <property type="match status" value="1"/>
</dbReference>
<dbReference type="GeneID" id="140013449"/>
<keyword evidence="4" id="KW-0863">Zinc-finger</keyword>
<accession>A0ABM4VH23</accession>
<keyword evidence="2" id="KW-0238">DNA-binding</keyword>
<dbReference type="RefSeq" id="XP_071918832.1">
    <property type="nucleotide sequence ID" value="XM_072062731.1"/>
</dbReference>
<dbReference type="InterPro" id="IPR026960">
    <property type="entry name" value="RVT-Znf"/>
</dbReference>
<evidence type="ECO:0008006" key="10">
    <source>
        <dbReference type="Google" id="ProtNLM"/>
    </source>
</evidence>
<dbReference type="Proteomes" id="UP001652660">
    <property type="component" value="Chromosome 8c"/>
</dbReference>
<dbReference type="PROSITE" id="PS50878">
    <property type="entry name" value="RT_POL"/>
    <property type="match status" value="1"/>
</dbReference>
<name>A0ABM4VH23_COFAR</name>
<dbReference type="InterPro" id="IPR000477">
    <property type="entry name" value="RT_dom"/>
</dbReference>
<dbReference type="PANTHER" id="PTHR46890">
    <property type="entry name" value="NON-LTR RETROLELEMENT REVERSE TRANSCRIPTASE-LIKE PROTEIN-RELATED"/>
    <property type="match status" value="1"/>
</dbReference>
<dbReference type="Pfam" id="PF13966">
    <property type="entry name" value="zf-RVT"/>
    <property type="match status" value="1"/>
</dbReference>
<keyword evidence="1" id="KW-0805">Transcription regulation</keyword>
<keyword evidence="3" id="KW-0804">Transcription</keyword>
<feature type="coiled-coil region" evidence="5">
    <location>
        <begin position="322"/>
        <end position="352"/>
    </location>
</feature>
<evidence type="ECO:0000256" key="4">
    <source>
        <dbReference type="PROSITE-ProRule" id="PRU00094"/>
    </source>
</evidence>
<evidence type="ECO:0000256" key="3">
    <source>
        <dbReference type="ARBA" id="ARBA00023163"/>
    </source>
</evidence>
<dbReference type="PROSITE" id="PS50114">
    <property type="entry name" value="GATA_ZN_FINGER_2"/>
    <property type="match status" value="1"/>
</dbReference>
<evidence type="ECO:0000259" key="6">
    <source>
        <dbReference type="PROSITE" id="PS50114"/>
    </source>
</evidence>
<dbReference type="InterPro" id="IPR052343">
    <property type="entry name" value="Retrotransposon-Effector_Assoc"/>
</dbReference>
<organism evidence="8 9">
    <name type="scientific">Coffea arabica</name>
    <name type="common">Arabian coffee</name>
    <dbReference type="NCBI Taxonomy" id="13443"/>
    <lineage>
        <taxon>Eukaryota</taxon>
        <taxon>Viridiplantae</taxon>
        <taxon>Streptophyta</taxon>
        <taxon>Embryophyta</taxon>
        <taxon>Tracheophyta</taxon>
        <taxon>Spermatophyta</taxon>
        <taxon>Magnoliopsida</taxon>
        <taxon>eudicotyledons</taxon>
        <taxon>Gunneridae</taxon>
        <taxon>Pentapetalae</taxon>
        <taxon>asterids</taxon>
        <taxon>lamiids</taxon>
        <taxon>Gentianales</taxon>
        <taxon>Rubiaceae</taxon>
        <taxon>Ixoroideae</taxon>
        <taxon>Gardenieae complex</taxon>
        <taxon>Bertiereae - Coffeeae clade</taxon>
        <taxon>Coffeeae</taxon>
        <taxon>Coffea</taxon>
    </lineage>
</organism>
<dbReference type="CDD" id="cd01650">
    <property type="entry name" value="RT_nLTR_like"/>
    <property type="match status" value="1"/>
</dbReference>
<keyword evidence="8" id="KW-1185">Reference proteome</keyword>
<proteinExistence type="predicted"/>
<gene>
    <name evidence="9" type="primary">LOC140013449</name>
</gene>
<protein>
    <recommendedName>
        <fullName evidence="10">Reverse transcriptase domain-containing protein</fullName>
    </recommendedName>
</protein>
<dbReference type="InterPro" id="IPR043502">
    <property type="entry name" value="DNA/RNA_pol_sf"/>
</dbReference>
<dbReference type="Pfam" id="PF00078">
    <property type="entry name" value="RVT_1"/>
    <property type="match status" value="1"/>
</dbReference>
<dbReference type="InterPro" id="IPR000679">
    <property type="entry name" value="Znf_GATA"/>
</dbReference>